<dbReference type="HOGENOM" id="CLU_086933_0_0_6"/>
<dbReference type="RefSeq" id="WP_014658111.1">
    <property type="nucleotide sequence ID" value="NC_017731.1"/>
</dbReference>
<reference evidence="3" key="2">
    <citation type="submission" date="2012-04" db="EMBL/GenBank/DDBJ databases">
        <title>Complete genome sequence of Providencia stuartii clinical isolate MRSN 2154.</title>
        <authorList>
            <person name="Clifford R.J."/>
            <person name="Hang J."/>
            <person name="Riley M.C."/>
            <person name="Onmus-Leone F."/>
            <person name="Kuschner R.A."/>
            <person name="Lesho E.P."/>
            <person name="Waterman P.E."/>
        </authorList>
    </citation>
    <scope>NUCLEOTIDE SEQUENCE [LARGE SCALE GENOMIC DNA]</scope>
    <source>
        <strain evidence="3">MRSN 2154</strain>
    </source>
</reference>
<evidence type="ECO:0000259" key="1">
    <source>
        <dbReference type="Pfam" id="PF13392"/>
    </source>
</evidence>
<evidence type="ECO:0000313" key="2">
    <source>
        <dbReference type="EMBL" id="AFH95537.1"/>
    </source>
</evidence>
<feature type="domain" description="HNH nuclease" evidence="1">
    <location>
        <begin position="118"/>
        <end position="162"/>
    </location>
</feature>
<organism evidence="2 3">
    <name type="scientific">Providencia stuartii (strain MRSN 2154)</name>
    <dbReference type="NCBI Taxonomy" id="1157951"/>
    <lineage>
        <taxon>Bacteria</taxon>
        <taxon>Pseudomonadati</taxon>
        <taxon>Pseudomonadota</taxon>
        <taxon>Gammaproteobacteria</taxon>
        <taxon>Enterobacterales</taxon>
        <taxon>Morganellaceae</taxon>
        <taxon>Providencia</taxon>
    </lineage>
</organism>
<dbReference type="OrthoDB" id="6638408at2"/>
<gene>
    <name evidence="2" type="ordered locus">S70_18680</name>
</gene>
<proteinExistence type="predicted"/>
<dbReference type="Pfam" id="PF13392">
    <property type="entry name" value="HNH_3"/>
    <property type="match status" value="1"/>
</dbReference>
<name>A0A140SSY3_PROSM</name>
<dbReference type="Gene3D" id="3.90.75.20">
    <property type="match status" value="1"/>
</dbReference>
<dbReference type="SUPFAM" id="SSF54060">
    <property type="entry name" value="His-Me finger endonucleases"/>
    <property type="match status" value="1"/>
</dbReference>
<dbReference type="AlphaFoldDB" id="A0A140SSY3"/>
<reference evidence="2 3" key="1">
    <citation type="journal article" date="2012" name="J. Bacteriol.">
        <title>Complete Genome Sequence of Providencia stuartii Clinical Isolate MRSN 2154.</title>
        <authorList>
            <person name="Clifford R.J."/>
            <person name="Hang J."/>
            <person name="Riley M.C."/>
            <person name="Onmus-Leone F."/>
            <person name="Kuschner R.A."/>
            <person name="Lesho E.P."/>
            <person name="Waterman P.E."/>
        </authorList>
    </citation>
    <scope>NUCLEOTIDE SEQUENCE [LARGE SCALE GENOMIC DNA]</scope>
    <source>
        <strain evidence="2 3">MRSN 2154</strain>
    </source>
</reference>
<protein>
    <recommendedName>
        <fullName evidence="1">HNH nuclease domain-containing protein</fullName>
    </recommendedName>
</protein>
<sequence>MTRVRFVYTKEMHDFMRKNYLLPIGELTKAFNEQFSTTRSTVDINGLRQRLKLRTGRSGNFKKGCIPFNKNKKGLISANSGSFKKGNKPYNYQPVGAETLTTDGYVKVKIAEPNKWELKHRLVWEKYNGKLEKGFIIKFIDDDKQNCDINNLMIISTKEHAVINRHLSGATHEHKQTVLQLARIKMAIRSRETKRQDQC</sequence>
<dbReference type="InterPro" id="IPR044925">
    <property type="entry name" value="His-Me_finger_sf"/>
</dbReference>
<dbReference type="Proteomes" id="UP000005012">
    <property type="component" value="Chromosome"/>
</dbReference>
<evidence type="ECO:0000313" key="3">
    <source>
        <dbReference type="Proteomes" id="UP000005012"/>
    </source>
</evidence>
<dbReference type="InterPro" id="IPR003615">
    <property type="entry name" value="HNH_nuc"/>
</dbReference>
<dbReference type="PATRIC" id="fig|1157951.4.peg.3751"/>
<dbReference type="EMBL" id="CP003488">
    <property type="protein sequence ID" value="AFH95537.1"/>
    <property type="molecule type" value="Genomic_DNA"/>
</dbReference>
<dbReference type="KEGG" id="psi:S70_18680"/>
<dbReference type="GeneID" id="93519735"/>
<accession>A0A140SSY3</accession>